<dbReference type="EC" id="2.3.2.27" evidence="5"/>
<dbReference type="InterPro" id="IPR016024">
    <property type="entry name" value="ARM-type_fold"/>
</dbReference>
<evidence type="ECO:0000256" key="3">
    <source>
        <dbReference type="ARBA" id="ARBA00022679"/>
    </source>
</evidence>
<dbReference type="EMBL" id="JBEDUW010000006">
    <property type="protein sequence ID" value="KAK9921467.1"/>
    <property type="molecule type" value="Genomic_DNA"/>
</dbReference>
<dbReference type="InterPro" id="IPR003613">
    <property type="entry name" value="Ubox_domain"/>
</dbReference>
<keyword evidence="3 5" id="KW-0808">Transferase</keyword>
<evidence type="ECO:0000256" key="5">
    <source>
        <dbReference type="RuleBase" id="RU369093"/>
    </source>
</evidence>
<comment type="caution">
    <text evidence="7">The sequence shown here is derived from an EMBL/GenBank/DDBJ whole genome shotgun (WGS) entry which is preliminary data.</text>
</comment>
<accession>A0AAW1WDW2</accession>
<dbReference type="SUPFAM" id="SSF57850">
    <property type="entry name" value="RING/U-box"/>
    <property type="match status" value="1"/>
</dbReference>
<protein>
    <recommendedName>
        <fullName evidence="5 6">U-box domain-containing protein</fullName>
        <ecNumber evidence="5">2.3.2.27</ecNumber>
    </recommendedName>
    <alternativeName>
        <fullName evidence="5">RING-type E3 ubiquitin transferase PUB</fullName>
    </alternativeName>
</protein>
<evidence type="ECO:0000256" key="2">
    <source>
        <dbReference type="ARBA" id="ARBA00004906"/>
    </source>
</evidence>
<dbReference type="Pfam" id="PF04564">
    <property type="entry name" value="U-box"/>
    <property type="match status" value="1"/>
</dbReference>
<dbReference type="SMART" id="SM00504">
    <property type="entry name" value="Ubox"/>
    <property type="match status" value="1"/>
</dbReference>
<evidence type="ECO:0000256" key="4">
    <source>
        <dbReference type="ARBA" id="ARBA00022786"/>
    </source>
</evidence>
<dbReference type="InterPro" id="IPR058678">
    <property type="entry name" value="ARM_PUB"/>
</dbReference>
<comment type="pathway">
    <text evidence="2 5">Protein modification; protein ubiquitination.</text>
</comment>
<dbReference type="PANTHER" id="PTHR22849:SF132">
    <property type="entry name" value="E3 UBIQUITIN-PROTEIN LIGASE PUB23"/>
    <property type="match status" value="1"/>
</dbReference>
<keyword evidence="4 5" id="KW-0833">Ubl conjugation pathway</keyword>
<organism evidence="7 8">
    <name type="scientific">Rubus argutus</name>
    <name type="common">Southern blackberry</name>
    <dbReference type="NCBI Taxonomy" id="59490"/>
    <lineage>
        <taxon>Eukaryota</taxon>
        <taxon>Viridiplantae</taxon>
        <taxon>Streptophyta</taxon>
        <taxon>Embryophyta</taxon>
        <taxon>Tracheophyta</taxon>
        <taxon>Spermatophyta</taxon>
        <taxon>Magnoliopsida</taxon>
        <taxon>eudicotyledons</taxon>
        <taxon>Gunneridae</taxon>
        <taxon>Pentapetalae</taxon>
        <taxon>rosids</taxon>
        <taxon>fabids</taxon>
        <taxon>Rosales</taxon>
        <taxon>Rosaceae</taxon>
        <taxon>Rosoideae</taxon>
        <taxon>Rosoideae incertae sedis</taxon>
        <taxon>Rubus</taxon>
    </lineage>
</organism>
<dbReference type="Gene3D" id="3.30.40.10">
    <property type="entry name" value="Zinc/RING finger domain, C3HC4 (zinc finger)"/>
    <property type="match status" value="1"/>
</dbReference>
<dbReference type="InterPro" id="IPR045185">
    <property type="entry name" value="PUB22/23/24-like"/>
</dbReference>
<dbReference type="GO" id="GO:0061630">
    <property type="term" value="F:ubiquitin protein ligase activity"/>
    <property type="evidence" value="ECO:0007669"/>
    <property type="project" value="UniProtKB-UniRule"/>
</dbReference>
<keyword evidence="8" id="KW-1185">Reference proteome</keyword>
<dbReference type="Pfam" id="PF25598">
    <property type="entry name" value="ARM_PUB"/>
    <property type="match status" value="1"/>
</dbReference>
<name>A0AAW1WDW2_RUBAR</name>
<dbReference type="CDD" id="cd16664">
    <property type="entry name" value="RING-Ubox_PUB"/>
    <property type="match status" value="1"/>
</dbReference>
<evidence type="ECO:0000313" key="7">
    <source>
        <dbReference type="EMBL" id="KAK9921467.1"/>
    </source>
</evidence>
<dbReference type="Gene3D" id="1.25.10.10">
    <property type="entry name" value="Leucine-rich Repeat Variant"/>
    <property type="match status" value="1"/>
</dbReference>
<feature type="domain" description="U-box" evidence="6">
    <location>
        <begin position="5"/>
        <end position="82"/>
    </location>
</feature>
<dbReference type="GO" id="GO:0016567">
    <property type="term" value="P:protein ubiquitination"/>
    <property type="evidence" value="ECO:0007669"/>
    <property type="project" value="UniProtKB-UniRule"/>
</dbReference>
<gene>
    <name evidence="7" type="ORF">M0R45_029976</name>
</gene>
<dbReference type="InterPro" id="IPR013083">
    <property type="entry name" value="Znf_RING/FYVE/PHD"/>
</dbReference>
<proteinExistence type="predicted"/>
<comment type="function">
    <text evidence="5">Functions as an E3 ubiquitin ligase.</text>
</comment>
<evidence type="ECO:0000259" key="6">
    <source>
        <dbReference type="PROSITE" id="PS51698"/>
    </source>
</evidence>
<evidence type="ECO:0000313" key="8">
    <source>
        <dbReference type="Proteomes" id="UP001457282"/>
    </source>
</evidence>
<dbReference type="InterPro" id="IPR045210">
    <property type="entry name" value="RING-Ubox_PUB"/>
</dbReference>
<reference evidence="7 8" key="1">
    <citation type="journal article" date="2023" name="G3 (Bethesda)">
        <title>A chromosome-length genome assembly and annotation of blackberry (Rubus argutus, cv. 'Hillquist').</title>
        <authorList>
            <person name="Bruna T."/>
            <person name="Aryal R."/>
            <person name="Dudchenko O."/>
            <person name="Sargent D.J."/>
            <person name="Mead D."/>
            <person name="Buti M."/>
            <person name="Cavallini A."/>
            <person name="Hytonen T."/>
            <person name="Andres J."/>
            <person name="Pham M."/>
            <person name="Weisz D."/>
            <person name="Mascagni F."/>
            <person name="Usai G."/>
            <person name="Natali L."/>
            <person name="Bassil N."/>
            <person name="Fernandez G.E."/>
            <person name="Lomsadze A."/>
            <person name="Armour M."/>
            <person name="Olukolu B."/>
            <person name="Poorten T."/>
            <person name="Britton C."/>
            <person name="Davik J."/>
            <person name="Ashrafi H."/>
            <person name="Aiden E.L."/>
            <person name="Borodovsky M."/>
            <person name="Worthington M."/>
        </authorList>
    </citation>
    <scope>NUCLEOTIDE SEQUENCE [LARGE SCALE GENOMIC DNA]</scope>
    <source>
        <strain evidence="7">PI 553951</strain>
    </source>
</reference>
<evidence type="ECO:0000256" key="1">
    <source>
        <dbReference type="ARBA" id="ARBA00000900"/>
    </source>
</evidence>
<comment type="catalytic activity">
    <reaction evidence="1 5">
        <text>S-ubiquitinyl-[E2 ubiquitin-conjugating enzyme]-L-cysteine + [acceptor protein]-L-lysine = [E2 ubiquitin-conjugating enzyme]-L-cysteine + N(6)-ubiquitinyl-[acceptor protein]-L-lysine.</text>
        <dbReference type="EC" id="2.3.2.27"/>
    </reaction>
</comment>
<sequence length="302" mass="33453">MEDIDVPSFFICPISLQIMKDPVTISTGITYDRMSIEKWLFSSKNNTPAQIPTPKPPVSKAQISKMLNDAVKSPQSLTKCVRELRSIGSESEANKRSMEAAGVVEFLASAILEGDTEQQAEALSVLSNLQISESALRVLLGKDSELIHSLVKIMQRGSDESRAYAVMLLRSMLEVADPMKMIILKPDQFFTEVVQVLKDQISQQASKATLQLLINVCPWGRNRIKAVEAGAVNVLIELLLDASSDRRTQEMALMVLDMLCLVLQVDSGSKTKEKAIEILKMHARTWRNSTCIPNNLVSSYPS</sequence>
<dbReference type="PANTHER" id="PTHR22849">
    <property type="entry name" value="WDSAM1 PROTEIN"/>
    <property type="match status" value="1"/>
</dbReference>
<dbReference type="Proteomes" id="UP001457282">
    <property type="component" value="Unassembled WGS sequence"/>
</dbReference>
<dbReference type="AlphaFoldDB" id="A0AAW1WDW2"/>
<dbReference type="InterPro" id="IPR011989">
    <property type="entry name" value="ARM-like"/>
</dbReference>
<dbReference type="PROSITE" id="PS51698">
    <property type="entry name" value="U_BOX"/>
    <property type="match status" value="1"/>
</dbReference>
<dbReference type="SUPFAM" id="SSF48371">
    <property type="entry name" value="ARM repeat"/>
    <property type="match status" value="1"/>
</dbReference>